<dbReference type="InterPro" id="IPR001139">
    <property type="entry name" value="Glyco_hydro_30"/>
</dbReference>
<dbReference type="PRINTS" id="PR00843">
    <property type="entry name" value="GLHYDRLASE30"/>
</dbReference>
<protein>
    <recommendedName>
        <fullName evidence="5">Glycosyl hydrolase family 30 TIM-barrel domain-containing protein</fullName>
    </recommendedName>
</protein>
<reference evidence="6" key="1">
    <citation type="submission" date="2016-04" db="EMBL/GenBank/DDBJ databases">
        <authorList>
            <person name="Evans L.H."/>
            <person name="Alamgir A."/>
            <person name="Owens N."/>
            <person name="Weber N.D."/>
            <person name="Virtaneva K."/>
            <person name="Barbian K."/>
            <person name="Babar A."/>
            <person name="Rosenke K."/>
        </authorList>
    </citation>
    <scope>NUCLEOTIDE SEQUENCE</scope>
    <source>
        <strain evidence="6">86</strain>
    </source>
</reference>
<proteinExistence type="inferred from homology"/>
<dbReference type="SUPFAM" id="SSF51445">
    <property type="entry name" value="(Trans)glycosidases"/>
    <property type="match status" value="1"/>
</dbReference>
<dbReference type="InterPro" id="IPR017853">
    <property type="entry name" value="GH"/>
</dbReference>
<keyword evidence="4" id="KW-0326">Glycosidase</keyword>
<dbReference type="PANTHER" id="PTHR11069:SF23">
    <property type="entry name" value="LYSOSOMAL ACID GLUCOSYLCERAMIDASE"/>
    <property type="match status" value="1"/>
</dbReference>
<dbReference type="GO" id="GO:0004348">
    <property type="term" value="F:glucosylceramidase activity"/>
    <property type="evidence" value="ECO:0007669"/>
    <property type="project" value="InterPro"/>
</dbReference>
<accession>A0A212K3Q0</accession>
<dbReference type="GO" id="GO:0006680">
    <property type="term" value="P:glucosylceramide catabolic process"/>
    <property type="evidence" value="ECO:0007669"/>
    <property type="project" value="TreeGrafter"/>
</dbReference>
<evidence type="ECO:0000256" key="3">
    <source>
        <dbReference type="ARBA" id="ARBA00022801"/>
    </source>
</evidence>
<comment type="similarity">
    <text evidence="1 4">Belongs to the glycosyl hydrolase 30 family.</text>
</comment>
<evidence type="ECO:0000256" key="1">
    <source>
        <dbReference type="ARBA" id="ARBA00005382"/>
    </source>
</evidence>
<dbReference type="EMBL" id="FLUN01000001">
    <property type="protein sequence ID" value="SBW06339.1"/>
    <property type="molecule type" value="Genomic_DNA"/>
</dbReference>
<gene>
    <name evidence="6" type="ORF">KL86CLO1_12149</name>
</gene>
<name>A0A212K3Q0_9FIRM</name>
<evidence type="ECO:0000313" key="6">
    <source>
        <dbReference type="EMBL" id="SBW06339.1"/>
    </source>
</evidence>
<dbReference type="AlphaFoldDB" id="A0A212K3Q0"/>
<organism evidence="6">
    <name type="scientific">uncultured Eubacteriales bacterium</name>
    <dbReference type="NCBI Taxonomy" id="172733"/>
    <lineage>
        <taxon>Bacteria</taxon>
        <taxon>Bacillati</taxon>
        <taxon>Bacillota</taxon>
        <taxon>Clostridia</taxon>
        <taxon>Eubacteriales</taxon>
        <taxon>environmental samples</taxon>
    </lineage>
</organism>
<evidence type="ECO:0000256" key="2">
    <source>
        <dbReference type="ARBA" id="ARBA00022729"/>
    </source>
</evidence>
<feature type="domain" description="Glycosyl hydrolase family 30 TIM-barrel" evidence="5">
    <location>
        <begin position="41"/>
        <end position="379"/>
    </location>
</feature>
<evidence type="ECO:0000256" key="4">
    <source>
        <dbReference type="RuleBase" id="RU361188"/>
    </source>
</evidence>
<keyword evidence="2" id="KW-0732">Signal</keyword>
<dbReference type="Pfam" id="PF02055">
    <property type="entry name" value="Glyco_hydro_30"/>
    <property type="match status" value="1"/>
</dbReference>
<dbReference type="GO" id="GO:0016020">
    <property type="term" value="C:membrane"/>
    <property type="evidence" value="ECO:0007669"/>
    <property type="project" value="GOC"/>
</dbReference>
<sequence>MKNIDWRWSSEKAQWAAKDPVPLESADATLTPDGREYQAMHGFGGCFNELGWRALQALAPEGRAAVMNELFSPAGAGLNVCRLPIGANDYSFDWYSLDEVPGDYALEHFSLERDKKALIPYIKEALALAPDLKLFASPWSPPTWMKDPPVYNWGKLIRTPENLRSYADYFVKFIRGYAAEGIEIEQVHVQNEPVANQKFPSCMWTGEELREFIRDRLGPAMEKAGLGTELWLGTINAPGCDFNRLIFDKWATEDYDYFANTVLSDPEALKYLSGVSYQWGGKVAIQRTFESWWPRLRLMQSENECGFGDNTWEYARYVWTMLKHYISNGAESYLYWNLVLEPMGRSTWGDPQNAMVTVDPGVGSVTYNPDFYIMKHFSAPIARGAVRLGAKGTFAGDSLLFRNPDGSLVLELFNPFERVFIVAVELEGEIYRFPLEPRSVNSIVLSDGKQV</sequence>
<keyword evidence="3 4" id="KW-0378">Hydrolase</keyword>
<dbReference type="PANTHER" id="PTHR11069">
    <property type="entry name" value="GLUCOSYLCERAMIDASE"/>
    <property type="match status" value="1"/>
</dbReference>
<dbReference type="InterPro" id="IPR033453">
    <property type="entry name" value="Glyco_hydro_30_TIM-barrel"/>
</dbReference>
<dbReference type="Gene3D" id="3.20.20.80">
    <property type="entry name" value="Glycosidases"/>
    <property type="match status" value="1"/>
</dbReference>
<evidence type="ECO:0000259" key="5">
    <source>
        <dbReference type="Pfam" id="PF02055"/>
    </source>
</evidence>